<evidence type="ECO:0000313" key="3">
    <source>
        <dbReference type="EnsemblPlants" id="Pp3c3_2580V3.1"/>
    </source>
</evidence>
<proteinExistence type="predicted"/>
<reference evidence="2 4" key="2">
    <citation type="journal article" date="2018" name="Plant J.">
        <title>The Physcomitrella patens chromosome-scale assembly reveals moss genome structure and evolution.</title>
        <authorList>
            <person name="Lang D."/>
            <person name="Ullrich K.K."/>
            <person name="Murat F."/>
            <person name="Fuchs J."/>
            <person name="Jenkins J."/>
            <person name="Haas F.B."/>
            <person name="Piednoel M."/>
            <person name="Gundlach H."/>
            <person name="Van Bel M."/>
            <person name="Meyberg R."/>
            <person name="Vives C."/>
            <person name="Morata J."/>
            <person name="Symeonidi A."/>
            <person name="Hiss M."/>
            <person name="Muchero W."/>
            <person name="Kamisugi Y."/>
            <person name="Saleh O."/>
            <person name="Blanc G."/>
            <person name="Decker E.L."/>
            <person name="van Gessel N."/>
            <person name="Grimwood J."/>
            <person name="Hayes R.D."/>
            <person name="Graham S.W."/>
            <person name="Gunter L.E."/>
            <person name="McDaniel S.F."/>
            <person name="Hoernstein S.N.W."/>
            <person name="Larsson A."/>
            <person name="Li F.W."/>
            <person name="Perroud P.F."/>
            <person name="Phillips J."/>
            <person name="Ranjan P."/>
            <person name="Rokshar D.S."/>
            <person name="Rothfels C.J."/>
            <person name="Schneider L."/>
            <person name="Shu S."/>
            <person name="Stevenson D.W."/>
            <person name="Thummler F."/>
            <person name="Tillich M."/>
            <person name="Villarreal Aguilar J.C."/>
            <person name="Widiez T."/>
            <person name="Wong G.K."/>
            <person name="Wymore A."/>
            <person name="Zhang Y."/>
            <person name="Zimmer A.D."/>
            <person name="Quatrano R.S."/>
            <person name="Mayer K.F.X."/>
            <person name="Goodstein D."/>
            <person name="Casacuberta J.M."/>
            <person name="Vandepoele K."/>
            <person name="Reski R."/>
            <person name="Cuming A.C."/>
            <person name="Tuskan G.A."/>
            <person name="Maumus F."/>
            <person name="Salse J."/>
            <person name="Schmutz J."/>
            <person name="Rensing S.A."/>
        </authorList>
    </citation>
    <scope>NUCLEOTIDE SEQUENCE [LARGE SCALE GENOMIC DNA]</scope>
    <source>
        <strain evidence="3 4">cv. Gransden 2004</strain>
    </source>
</reference>
<organism evidence="2">
    <name type="scientific">Physcomitrium patens</name>
    <name type="common">Spreading-leaved earth moss</name>
    <name type="synonym">Physcomitrella patens</name>
    <dbReference type="NCBI Taxonomy" id="3218"/>
    <lineage>
        <taxon>Eukaryota</taxon>
        <taxon>Viridiplantae</taxon>
        <taxon>Streptophyta</taxon>
        <taxon>Embryophyta</taxon>
        <taxon>Bryophyta</taxon>
        <taxon>Bryophytina</taxon>
        <taxon>Bryopsida</taxon>
        <taxon>Funariidae</taxon>
        <taxon>Funariales</taxon>
        <taxon>Funariaceae</taxon>
        <taxon>Physcomitrium</taxon>
    </lineage>
</organism>
<protein>
    <recommendedName>
        <fullName evidence="1">Transposase MuDR plant domain-containing protein</fullName>
    </recommendedName>
</protein>
<name>A0A2K1KT30_PHYPA</name>
<feature type="domain" description="Transposase MuDR plant" evidence="1">
    <location>
        <begin position="23"/>
        <end position="74"/>
    </location>
</feature>
<evidence type="ECO:0000313" key="4">
    <source>
        <dbReference type="Proteomes" id="UP000006727"/>
    </source>
</evidence>
<sequence>MIATAPFTLNCNHAVSVLIVDDVFNSIKQLKEAVSCDVISKHYKASIVKFDLIRFTRKSSNNTCNWRLHALQSQLIGTSIIVLYFMAWHEREKVLFELIVSYKSNFIYLKAYYHQNMIINPKSYAKLEVDEKSYFLQLFVIYDGSLQGLQYY</sequence>
<dbReference type="InterPro" id="IPR004332">
    <property type="entry name" value="Transposase_MuDR"/>
</dbReference>
<dbReference type="InParanoid" id="A0A2K1KT30"/>
<gene>
    <name evidence="2" type="ORF">PHYPA_003913</name>
</gene>
<dbReference type="Gramene" id="Pp3c3_2580V3.1">
    <property type="protein sequence ID" value="Pp3c3_2580V3.1"/>
    <property type="gene ID" value="Pp3c3_2580"/>
</dbReference>
<dbReference type="Proteomes" id="UP000006727">
    <property type="component" value="Chromosome 3"/>
</dbReference>
<dbReference type="Pfam" id="PF03108">
    <property type="entry name" value="DBD_Tnp_Mut"/>
    <property type="match status" value="1"/>
</dbReference>
<dbReference type="EnsemblPlants" id="Pp3c3_2580V3.1">
    <property type="protein sequence ID" value="Pp3c3_2580V3.1"/>
    <property type="gene ID" value="Pp3c3_2580"/>
</dbReference>
<evidence type="ECO:0000313" key="2">
    <source>
        <dbReference type="EMBL" id="PNR56920.1"/>
    </source>
</evidence>
<keyword evidence="4" id="KW-1185">Reference proteome</keyword>
<dbReference type="AlphaFoldDB" id="A0A2K1KT30"/>
<accession>A0A2K1KT30</accession>
<dbReference type="EMBL" id="ABEU02000003">
    <property type="protein sequence ID" value="PNR56920.1"/>
    <property type="molecule type" value="Genomic_DNA"/>
</dbReference>
<reference evidence="2 4" key="1">
    <citation type="journal article" date="2008" name="Science">
        <title>The Physcomitrella genome reveals evolutionary insights into the conquest of land by plants.</title>
        <authorList>
            <person name="Rensing S."/>
            <person name="Lang D."/>
            <person name="Zimmer A."/>
            <person name="Terry A."/>
            <person name="Salamov A."/>
            <person name="Shapiro H."/>
            <person name="Nishiyama T."/>
            <person name="Perroud P.-F."/>
            <person name="Lindquist E."/>
            <person name="Kamisugi Y."/>
            <person name="Tanahashi T."/>
            <person name="Sakakibara K."/>
            <person name="Fujita T."/>
            <person name="Oishi K."/>
            <person name="Shin-I T."/>
            <person name="Kuroki Y."/>
            <person name="Toyoda A."/>
            <person name="Suzuki Y."/>
            <person name="Hashimoto A."/>
            <person name="Yamaguchi K."/>
            <person name="Sugano A."/>
            <person name="Kohara Y."/>
            <person name="Fujiyama A."/>
            <person name="Anterola A."/>
            <person name="Aoki S."/>
            <person name="Ashton N."/>
            <person name="Barbazuk W.B."/>
            <person name="Barker E."/>
            <person name="Bennetzen J."/>
            <person name="Bezanilla M."/>
            <person name="Blankenship R."/>
            <person name="Cho S.H."/>
            <person name="Dutcher S."/>
            <person name="Estelle M."/>
            <person name="Fawcett J.A."/>
            <person name="Gundlach H."/>
            <person name="Hanada K."/>
            <person name="Heyl A."/>
            <person name="Hicks K.A."/>
            <person name="Hugh J."/>
            <person name="Lohr M."/>
            <person name="Mayer K."/>
            <person name="Melkozernov A."/>
            <person name="Murata T."/>
            <person name="Nelson D."/>
            <person name="Pils B."/>
            <person name="Prigge M."/>
            <person name="Reiss B."/>
            <person name="Renner T."/>
            <person name="Rombauts S."/>
            <person name="Rushton P."/>
            <person name="Sanderfoot A."/>
            <person name="Schween G."/>
            <person name="Shiu S.-H."/>
            <person name="Stueber K."/>
            <person name="Theodoulou F.L."/>
            <person name="Tu H."/>
            <person name="Van de Peer Y."/>
            <person name="Verrier P.J."/>
            <person name="Waters E."/>
            <person name="Wood A."/>
            <person name="Yang L."/>
            <person name="Cove D."/>
            <person name="Cuming A."/>
            <person name="Hasebe M."/>
            <person name="Lucas S."/>
            <person name="Mishler D.B."/>
            <person name="Reski R."/>
            <person name="Grigoriev I."/>
            <person name="Quatrano R.S."/>
            <person name="Boore J.L."/>
        </authorList>
    </citation>
    <scope>NUCLEOTIDE SEQUENCE [LARGE SCALE GENOMIC DNA]</scope>
    <source>
        <strain evidence="3 4">cv. Gransden 2004</strain>
    </source>
</reference>
<reference evidence="3" key="3">
    <citation type="submission" date="2020-12" db="UniProtKB">
        <authorList>
            <consortium name="EnsemblPlants"/>
        </authorList>
    </citation>
    <scope>IDENTIFICATION</scope>
</reference>
<evidence type="ECO:0000259" key="1">
    <source>
        <dbReference type="Pfam" id="PF03108"/>
    </source>
</evidence>